<gene>
    <name evidence="3" type="ORF">GCM10007414_16650</name>
</gene>
<proteinExistence type="predicted"/>
<accession>A0ABQ1I0G5</accession>
<dbReference type="InterPro" id="IPR036249">
    <property type="entry name" value="Thioredoxin-like_sf"/>
</dbReference>
<dbReference type="Pfam" id="PF13409">
    <property type="entry name" value="GST_N_2"/>
    <property type="match status" value="1"/>
</dbReference>
<dbReference type="EMBL" id="BMDY01000008">
    <property type="protein sequence ID" value="GGB04017.1"/>
    <property type="molecule type" value="Genomic_DNA"/>
</dbReference>
<feature type="domain" description="GST N-terminal" evidence="1">
    <location>
        <begin position="1"/>
        <end position="81"/>
    </location>
</feature>
<dbReference type="RefSeq" id="WP_055733623.1">
    <property type="nucleotide sequence ID" value="NZ_BMDY01000008.1"/>
</dbReference>
<evidence type="ECO:0000313" key="3">
    <source>
        <dbReference type="EMBL" id="GGB04017.1"/>
    </source>
</evidence>
<dbReference type="SUPFAM" id="SSF52833">
    <property type="entry name" value="Thioredoxin-like"/>
    <property type="match status" value="1"/>
</dbReference>
<dbReference type="SFLD" id="SFLDS00019">
    <property type="entry name" value="Glutathione_Transferase_(cytos"/>
    <property type="match status" value="1"/>
</dbReference>
<evidence type="ECO:0000313" key="4">
    <source>
        <dbReference type="Proteomes" id="UP000651977"/>
    </source>
</evidence>
<dbReference type="PROSITE" id="PS50405">
    <property type="entry name" value="GST_CTER"/>
    <property type="match status" value="1"/>
</dbReference>
<dbReference type="PROSITE" id="PS50404">
    <property type="entry name" value="GST_NTER"/>
    <property type="match status" value="1"/>
</dbReference>
<dbReference type="SUPFAM" id="SSF47616">
    <property type="entry name" value="GST C-terminal domain-like"/>
    <property type="match status" value="1"/>
</dbReference>
<evidence type="ECO:0000259" key="1">
    <source>
        <dbReference type="PROSITE" id="PS50404"/>
    </source>
</evidence>
<feature type="domain" description="GST C-terminal" evidence="2">
    <location>
        <begin position="83"/>
        <end position="205"/>
    </location>
</feature>
<dbReference type="Gene3D" id="3.40.30.10">
    <property type="entry name" value="Glutaredoxin"/>
    <property type="match status" value="1"/>
</dbReference>
<dbReference type="SFLD" id="SFLDG00358">
    <property type="entry name" value="Main_(cytGST)"/>
    <property type="match status" value="1"/>
</dbReference>
<evidence type="ECO:0000259" key="2">
    <source>
        <dbReference type="PROSITE" id="PS50405"/>
    </source>
</evidence>
<name>A0ABQ1I0G5_9ALTE</name>
<organism evidence="3 4">
    <name type="scientific">Agarivorans gilvus</name>
    <dbReference type="NCBI Taxonomy" id="680279"/>
    <lineage>
        <taxon>Bacteria</taxon>
        <taxon>Pseudomonadati</taxon>
        <taxon>Pseudomonadota</taxon>
        <taxon>Gammaproteobacteria</taxon>
        <taxon>Alteromonadales</taxon>
        <taxon>Alteromonadaceae</taxon>
        <taxon>Agarivorans</taxon>
    </lineage>
</organism>
<dbReference type="PANTHER" id="PTHR44051:SF2">
    <property type="entry name" value="HYPOTHETICAL GLUTATHIONE S-TRANSFERASE LIKE PROTEIN"/>
    <property type="match status" value="1"/>
</dbReference>
<dbReference type="PANTHER" id="PTHR44051">
    <property type="entry name" value="GLUTATHIONE S-TRANSFERASE-RELATED"/>
    <property type="match status" value="1"/>
</dbReference>
<dbReference type="InterPro" id="IPR040079">
    <property type="entry name" value="Glutathione_S-Trfase"/>
</dbReference>
<dbReference type="SFLD" id="SFLDG01151">
    <property type="entry name" value="Main.2:_Nu-like"/>
    <property type="match status" value="1"/>
</dbReference>
<dbReference type="Pfam" id="PF00043">
    <property type="entry name" value="GST_C"/>
    <property type="match status" value="1"/>
</dbReference>
<sequence>MILHDYLPSGNGYKIRLLLNLLGIDYQVKCYDIVAGETRTPRFLALNPNGKIPVLEFDDGRTLAESNAVLYYLAQGTRFWPSDTWLQAEVLKWMNFEQYSHEPNIASPRFWLSHAGMNELRQAQLADKQQQGYAALELMEQHLKQHQYLVAEQLSIADIALYAYTHVADEGGFELSRFPAIQDWCQRIAKQPNYIAIDDDTKVCA</sequence>
<protein>
    <submittedName>
        <fullName evidence="3">Glutathione S-transferase</fullName>
    </submittedName>
</protein>
<dbReference type="Proteomes" id="UP000651977">
    <property type="component" value="Unassembled WGS sequence"/>
</dbReference>
<comment type="caution">
    <text evidence="3">The sequence shown here is derived from an EMBL/GenBank/DDBJ whole genome shotgun (WGS) entry which is preliminary data.</text>
</comment>
<reference evidence="4" key="1">
    <citation type="journal article" date="2019" name="Int. J. Syst. Evol. Microbiol.">
        <title>The Global Catalogue of Microorganisms (GCM) 10K type strain sequencing project: providing services to taxonomists for standard genome sequencing and annotation.</title>
        <authorList>
            <consortium name="The Broad Institute Genomics Platform"/>
            <consortium name="The Broad Institute Genome Sequencing Center for Infectious Disease"/>
            <person name="Wu L."/>
            <person name="Ma J."/>
        </authorList>
    </citation>
    <scope>NUCLEOTIDE SEQUENCE [LARGE SCALE GENOMIC DNA]</scope>
    <source>
        <strain evidence="4">CGMCC 1.10131</strain>
    </source>
</reference>
<keyword evidence="4" id="KW-1185">Reference proteome</keyword>
<dbReference type="InterPro" id="IPR004045">
    <property type="entry name" value="Glutathione_S-Trfase_N"/>
</dbReference>
<dbReference type="InterPro" id="IPR010987">
    <property type="entry name" value="Glutathione-S-Trfase_C-like"/>
</dbReference>
<dbReference type="InterPro" id="IPR004046">
    <property type="entry name" value="GST_C"/>
</dbReference>
<dbReference type="Gene3D" id="1.20.1050.10">
    <property type="match status" value="1"/>
</dbReference>
<dbReference type="InterPro" id="IPR036282">
    <property type="entry name" value="Glutathione-S-Trfase_C_sf"/>
</dbReference>
<dbReference type="SFLD" id="SFLDG01150">
    <property type="entry name" value="Main.1:_Beta-like"/>
    <property type="match status" value="1"/>
</dbReference>
<dbReference type="CDD" id="cd03056">
    <property type="entry name" value="GST_N_4"/>
    <property type="match status" value="1"/>
</dbReference>